<dbReference type="PROSITE" id="PS50176">
    <property type="entry name" value="ARM_REPEAT"/>
    <property type="match status" value="1"/>
</dbReference>
<dbReference type="AlphaFoldDB" id="A0ABD3PJJ9"/>
<proteinExistence type="predicted"/>
<feature type="compositionally biased region" description="Polar residues" evidence="3">
    <location>
        <begin position="102"/>
        <end position="113"/>
    </location>
</feature>
<keyword evidence="1" id="KW-0677">Repeat</keyword>
<feature type="compositionally biased region" description="Low complexity" evidence="3">
    <location>
        <begin position="24"/>
        <end position="36"/>
    </location>
</feature>
<feature type="region of interest" description="Disordered" evidence="3">
    <location>
        <begin position="332"/>
        <end position="356"/>
    </location>
</feature>
<evidence type="ECO:0000313" key="5">
    <source>
        <dbReference type="Proteomes" id="UP001530400"/>
    </source>
</evidence>
<dbReference type="EMBL" id="JALLPJ020000593">
    <property type="protein sequence ID" value="KAL3787844.1"/>
    <property type="molecule type" value="Genomic_DNA"/>
</dbReference>
<dbReference type="SUPFAM" id="SSF48371">
    <property type="entry name" value="ARM repeat"/>
    <property type="match status" value="1"/>
</dbReference>
<feature type="compositionally biased region" description="Polar residues" evidence="3">
    <location>
        <begin position="467"/>
        <end position="476"/>
    </location>
</feature>
<dbReference type="Gene3D" id="1.25.10.10">
    <property type="entry name" value="Leucine-rich Repeat Variant"/>
    <property type="match status" value="2"/>
</dbReference>
<reference evidence="4 5" key="1">
    <citation type="submission" date="2024-10" db="EMBL/GenBank/DDBJ databases">
        <title>Updated reference genomes for cyclostephanoid diatoms.</title>
        <authorList>
            <person name="Roberts W.R."/>
            <person name="Alverson A.J."/>
        </authorList>
    </citation>
    <scope>NUCLEOTIDE SEQUENCE [LARGE SCALE GENOMIC DNA]</scope>
    <source>
        <strain evidence="4 5">AJA010-31</strain>
    </source>
</reference>
<accession>A0ABD3PJJ9</accession>
<feature type="region of interest" description="Disordered" evidence="3">
    <location>
        <begin position="156"/>
        <end position="183"/>
    </location>
</feature>
<organism evidence="4 5">
    <name type="scientific">Cyclotella atomus</name>
    <dbReference type="NCBI Taxonomy" id="382360"/>
    <lineage>
        <taxon>Eukaryota</taxon>
        <taxon>Sar</taxon>
        <taxon>Stramenopiles</taxon>
        <taxon>Ochrophyta</taxon>
        <taxon>Bacillariophyta</taxon>
        <taxon>Coscinodiscophyceae</taxon>
        <taxon>Thalassiosirophycidae</taxon>
        <taxon>Stephanodiscales</taxon>
        <taxon>Stephanodiscaceae</taxon>
        <taxon>Cyclotella</taxon>
    </lineage>
</organism>
<feature type="compositionally biased region" description="Low complexity" evidence="3">
    <location>
        <begin position="427"/>
        <end position="449"/>
    </location>
</feature>
<name>A0ABD3PJJ9_9STRA</name>
<feature type="repeat" description="ARM" evidence="2">
    <location>
        <begin position="795"/>
        <end position="839"/>
    </location>
</feature>
<dbReference type="PANTHER" id="PTHR22895">
    <property type="entry name" value="ARMADILLO REPEAT-CONTAINING PROTEIN 6"/>
    <property type="match status" value="1"/>
</dbReference>
<dbReference type="InterPro" id="IPR016024">
    <property type="entry name" value="ARM-type_fold"/>
</dbReference>
<protein>
    <submittedName>
        <fullName evidence="4">Uncharacterized protein</fullName>
    </submittedName>
</protein>
<dbReference type="Proteomes" id="UP001530400">
    <property type="component" value="Unassembled WGS sequence"/>
</dbReference>
<evidence type="ECO:0000256" key="1">
    <source>
        <dbReference type="ARBA" id="ARBA00022737"/>
    </source>
</evidence>
<feature type="compositionally biased region" description="Polar residues" evidence="3">
    <location>
        <begin position="1"/>
        <end position="17"/>
    </location>
</feature>
<evidence type="ECO:0000313" key="4">
    <source>
        <dbReference type="EMBL" id="KAL3787844.1"/>
    </source>
</evidence>
<feature type="compositionally biased region" description="Basic and acidic residues" evidence="3">
    <location>
        <begin position="452"/>
        <end position="466"/>
    </location>
</feature>
<feature type="compositionally biased region" description="Basic and acidic residues" evidence="3">
    <location>
        <begin position="385"/>
        <end position="400"/>
    </location>
</feature>
<feature type="compositionally biased region" description="Polar residues" evidence="3">
    <location>
        <begin position="343"/>
        <end position="355"/>
    </location>
</feature>
<keyword evidence="5" id="KW-1185">Reference proteome</keyword>
<feature type="compositionally biased region" description="Acidic residues" evidence="3">
    <location>
        <begin position="53"/>
        <end position="68"/>
    </location>
</feature>
<feature type="region of interest" description="Disordered" evidence="3">
    <location>
        <begin position="97"/>
        <end position="135"/>
    </location>
</feature>
<feature type="compositionally biased region" description="Basic residues" evidence="3">
    <location>
        <begin position="117"/>
        <end position="128"/>
    </location>
</feature>
<dbReference type="InterPro" id="IPR011989">
    <property type="entry name" value="ARM-like"/>
</dbReference>
<evidence type="ECO:0000256" key="3">
    <source>
        <dbReference type="SAM" id="MobiDB-lite"/>
    </source>
</evidence>
<dbReference type="PANTHER" id="PTHR22895:SF0">
    <property type="entry name" value="ARMADILLO REPEAT-CONTAINING PROTEIN 6"/>
    <property type="match status" value="1"/>
</dbReference>
<dbReference type="InterPro" id="IPR000225">
    <property type="entry name" value="Armadillo"/>
</dbReference>
<feature type="region of interest" description="Disordered" evidence="3">
    <location>
        <begin position="371"/>
        <end position="483"/>
    </location>
</feature>
<comment type="caution">
    <text evidence="4">The sequence shown here is derived from an EMBL/GenBank/DDBJ whole genome shotgun (WGS) entry which is preliminary data.</text>
</comment>
<feature type="region of interest" description="Disordered" evidence="3">
    <location>
        <begin position="1"/>
        <end position="74"/>
    </location>
</feature>
<sequence length="1036" mass="112993">MESTEAINNTNPSSSAMDNKENGSITSPTSRSSNSSLKQRYLNDAVREPKAEEESENSEENSSDESSVDDPHLSEYERLRLRNIRRNEARLAQLGLLIPGESESQQSAFTTALSIKKPGRPKGYRKRDKNLEPTRYLPRRSAKIIKFDPSFERKEKPKRKYNIRRSTEEEDDGYSSDDTVPASPITLSKIIKPQEHQDDFHDDKKFYLKKRRSRRGRPKRDEYIYVCDEKCSYCSGPWGQILECGTIKEEEKVDDEKKLEPIDIELLDDDEVRLVRCKNCRLAFHPACMRLNGGEVKIGSGEMVCKLEEEKVHPNVSSKTANVGADGEVVCSEDGVQPDVSPKTANLGANESSEAGTGMKVASVADAVAFDDSSSNPVAGTEQAELERDDSTQKVVESKDSSPMVGSSETTKVSTESKSDAKVANLAADSEMEASSVSASAEGSATASSDVSLKEEHADSTADKSQMEGTVQTTESVNEEPKRCRPIRIPKRCCKCNMMRELGIGVAARKEADRRVDEAENSDDLLAPVKTRIAFKLEAIVDGQTVLCSVNPAPTLVADVHGKSIMCRIVFAVESEHDETIDEFDTKPAALVKETQTRKRKNKAPDTKPKDPIARKVDKIVIRATDRITDVKVQASSIDELQKLVDGATSTACLVKAGGLEVLVNAMANHPEQSDIQTQSIKTMTEVIWYCQSLGIDLVEAGCLELTTDAMEAHGTHVEIQELGIELFRALSSFDLECCKAMFEADIIKVVISAMKRNPNELGVLIEASCFIQNMIVVSFDTVDIVLKSKRGDGSVVPVLVNAINKSQDCDGFVTAACDVLKNISLVKKGVSQVVSCGGGQVFHQLLKSNQSPHVSQAAIEILYNLAYTSPSLLGHLAKADCSSSVISTLNSLPKDPSHAGSSFGLLSLLAGADENARQKVSNPSMISLVLDAIRRHANSPDLIEEAFLLLSTLEYHAEDKQLGLAVAKKTLEAMSAFRDEESIQTFGCKILLSIVGAQGELRALKSLLHSTSAKEILAAVPDCCRGAVNALLEPL</sequence>
<gene>
    <name evidence="4" type="ORF">ACHAWO_009947</name>
</gene>
<evidence type="ECO:0000256" key="2">
    <source>
        <dbReference type="PROSITE-ProRule" id="PRU00259"/>
    </source>
</evidence>